<dbReference type="GO" id="GO:0006606">
    <property type="term" value="P:protein import into nucleus"/>
    <property type="evidence" value="ECO:0007669"/>
    <property type="project" value="TreeGrafter"/>
</dbReference>
<dbReference type="AlphaFoldDB" id="L1IG40"/>
<evidence type="ECO:0000256" key="1">
    <source>
        <dbReference type="ARBA" id="ARBA00004123"/>
    </source>
</evidence>
<dbReference type="GeneID" id="17291966"/>
<dbReference type="OrthoDB" id="431626at2759"/>
<feature type="compositionally biased region" description="Basic and acidic residues" evidence="5">
    <location>
        <begin position="916"/>
        <end position="925"/>
    </location>
</feature>
<evidence type="ECO:0000256" key="3">
    <source>
        <dbReference type="ARBA" id="ARBA00022927"/>
    </source>
</evidence>
<feature type="region of interest" description="Disordered" evidence="5">
    <location>
        <begin position="913"/>
        <end position="937"/>
    </location>
</feature>
<accession>L1IG40</accession>
<dbReference type="Pfam" id="PF03810">
    <property type="entry name" value="IBN_N"/>
    <property type="match status" value="1"/>
</dbReference>
<dbReference type="STRING" id="905079.L1IG40"/>
<gene>
    <name evidence="7" type="ORF">GUITHDRAFT_146623</name>
</gene>
<evidence type="ECO:0000256" key="5">
    <source>
        <dbReference type="SAM" id="MobiDB-lite"/>
    </source>
</evidence>
<dbReference type="GO" id="GO:0005635">
    <property type="term" value="C:nuclear envelope"/>
    <property type="evidence" value="ECO:0007669"/>
    <property type="project" value="TreeGrafter"/>
</dbReference>
<keyword evidence="4" id="KW-0539">Nucleus</keyword>
<proteinExistence type="predicted"/>
<dbReference type="SMART" id="SM00913">
    <property type="entry name" value="IBN_N"/>
    <property type="match status" value="1"/>
</dbReference>
<evidence type="ECO:0000259" key="6">
    <source>
        <dbReference type="PROSITE" id="PS50166"/>
    </source>
</evidence>
<dbReference type="InterPro" id="IPR016024">
    <property type="entry name" value="ARM-type_fold"/>
</dbReference>
<dbReference type="HOGENOM" id="CLU_008920_1_0_1"/>
<reference evidence="9" key="2">
    <citation type="submission" date="2012-11" db="EMBL/GenBank/DDBJ databases">
        <authorList>
            <person name="Kuo A."/>
            <person name="Curtis B.A."/>
            <person name="Tanifuji G."/>
            <person name="Burki F."/>
            <person name="Gruber A."/>
            <person name="Irimia M."/>
            <person name="Maruyama S."/>
            <person name="Arias M.C."/>
            <person name="Ball S.G."/>
            <person name="Gile G.H."/>
            <person name="Hirakawa Y."/>
            <person name="Hopkins J.F."/>
            <person name="Rensing S.A."/>
            <person name="Schmutz J."/>
            <person name="Symeonidi A."/>
            <person name="Elias M."/>
            <person name="Eveleigh R.J."/>
            <person name="Herman E.K."/>
            <person name="Klute M.J."/>
            <person name="Nakayama T."/>
            <person name="Obornik M."/>
            <person name="Reyes-Prieto A."/>
            <person name="Armbrust E.V."/>
            <person name="Aves S.J."/>
            <person name="Beiko R.G."/>
            <person name="Coutinho P."/>
            <person name="Dacks J.B."/>
            <person name="Durnford D.G."/>
            <person name="Fast N.M."/>
            <person name="Green B.R."/>
            <person name="Grisdale C."/>
            <person name="Hempe F."/>
            <person name="Henrissat B."/>
            <person name="Hoppner M.P."/>
            <person name="Ishida K.-I."/>
            <person name="Kim E."/>
            <person name="Koreny L."/>
            <person name="Kroth P.G."/>
            <person name="Liu Y."/>
            <person name="Malik S.-B."/>
            <person name="Maier U.G."/>
            <person name="McRose D."/>
            <person name="Mock T."/>
            <person name="Neilson J.A."/>
            <person name="Onodera N.T."/>
            <person name="Poole A.M."/>
            <person name="Pritham E.J."/>
            <person name="Richards T.A."/>
            <person name="Rocap G."/>
            <person name="Roy S.W."/>
            <person name="Sarai C."/>
            <person name="Schaack S."/>
            <person name="Shirato S."/>
            <person name="Slamovits C.H."/>
            <person name="Spencer D.F."/>
            <person name="Suzuki S."/>
            <person name="Worden A.Z."/>
            <person name="Zauner S."/>
            <person name="Barry K."/>
            <person name="Bell C."/>
            <person name="Bharti A.K."/>
            <person name="Crow J.A."/>
            <person name="Grimwood J."/>
            <person name="Kramer R."/>
            <person name="Lindquist E."/>
            <person name="Lucas S."/>
            <person name="Salamov A."/>
            <person name="McFadden G.I."/>
            <person name="Lane C.E."/>
            <person name="Keeling P.J."/>
            <person name="Gray M.W."/>
            <person name="Grigoriev I.V."/>
            <person name="Archibald J.M."/>
        </authorList>
    </citation>
    <scope>NUCLEOTIDE SEQUENCE</scope>
    <source>
        <strain evidence="9">CCMP2712</strain>
    </source>
</reference>
<dbReference type="PaxDb" id="55529-EKX35213"/>
<dbReference type="InterPro" id="IPR056840">
    <property type="entry name" value="HEAT_IPO9_central"/>
</dbReference>
<protein>
    <recommendedName>
        <fullName evidence="6">Importin N-terminal domain-containing protein</fullName>
    </recommendedName>
</protein>
<dbReference type="PANTHER" id="PTHR10997:SF9">
    <property type="entry name" value="IMPORTIN-9"/>
    <property type="match status" value="1"/>
</dbReference>
<dbReference type="GO" id="GO:0005829">
    <property type="term" value="C:cytosol"/>
    <property type="evidence" value="ECO:0007669"/>
    <property type="project" value="TreeGrafter"/>
</dbReference>
<dbReference type="OMA" id="NPDQYTI"/>
<dbReference type="Pfam" id="PF08389">
    <property type="entry name" value="Xpo1"/>
    <property type="match status" value="1"/>
</dbReference>
<dbReference type="PANTHER" id="PTHR10997">
    <property type="entry name" value="IMPORTIN-7, 8, 11"/>
    <property type="match status" value="1"/>
</dbReference>
<dbReference type="InterPro" id="IPR011989">
    <property type="entry name" value="ARM-like"/>
</dbReference>
<keyword evidence="9" id="KW-1185">Reference proteome</keyword>
<dbReference type="Gene3D" id="1.25.10.10">
    <property type="entry name" value="Leucine-rich Repeat Variant"/>
    <property type="match status" value="1"/>
</dbReference>
<name>L1IG40_GUITC</name>
<sequence length="1111" mass="122650">MATTEGLLQCLAEGRKGSIEFNQTNKRNERREHETWIKIATSENACSCLVEVDRGTQSPIAEVRKAAEEQLQSFSREHGFGVALMEIVHSSQVDVQIRQLSAVLCRRYISNHWIRQKPDFQEPEIAEVHKAAMKQQLLNGLGLEHSKLRTAVSMAVASIAKEDFPDNWPELIPHVMSMLETGEPHLVHGAMRCLVLVSEEITDTQVPHVITHLFPKLFRIFTAVELYDKMIRARTCTVVFKCIKLISLLGDASDSEATSLQLLEQTVPAWLQCFAQVLSSPLRHDDAGELCMRIEIVKILTVIVEVYPHLLSSNLAAMIAAVWQGLTGLVEVYEVHAVYSNSSNDVEVDPADDVDGDRISIETLAWEYMECVREVVGCRHTRDLVKTQLCPIAFTLIRFMQVTVEQLQMWSEDVNAYIAHEDEGSFESSVRISAADAVTEICQSFGAEGWQAVLSAVMGQLEVASRAKAAGEEKWWLKREACMFAIAVISSDCDLQRISTIFRPDDFVRQVVLPDMSADSPAVLKGRALYCVASFARWMPLELAIQCFGPALESLGEASSLPVRMTAARAIGSLSSSGEEDEEPVLGHDFLRPHVPVLLQRIALLLASASEDSALITLEALHQIVKIHSDDVSAQLPVVLEQVLTALSRCAGDIMIASEAVETIASLVERPDAVQVVGEACTPLVMSALQHADRFVCTQVESIVELLSKIVRRVPGQDVFRGPLLDVVFPTLLTIMRTTENEDIIQPGCACLRSYLREAQPELARLQLQGQPVIPDCYYEIVIQILSVGSEGSVTALAPLIEQMFLRCRGAVQHLIPNMLAAALEQLRAARTLQLKQAIVVLFARLLVEDLEATLGFLKEHRLEGGQEALPVLLVCWAKEHGDFSGSYECKVLTAALGSLLLSGDMAVLNMSVPGQRKENSEQRRLTRSQTRNMAENPIDQWTAVPFALKAFLLLLETIKREEEEERSFEGDCVSDEGASADAEGDDFDEGDGDGASRGKGKFPHMSPHLSALSDDGGALANGIQSEACRREIVKTIMAGMHKLRGEDVDRDHQEDPISNVNIKDKCLEVLQTLAQHQRQKLRSCLERTPAALQSVAMAHLGPMIAAQPMH</sequence>
<keyword evidence="2" id="KW-0813">Transport</keyword>
<dbReference type="InterPro" id="IPR001494">
    <property type="entry name" value="Importin-beta_N"/>
</dbReference>
<dbReference type="RefSeq" id="XP_005822193.1">
    <property type="nucleotide sequence ID" value="XM_005822136.1"/>
</dbReference>
<keyword evidence="3" id="KW-0653">Protein transport</keyword>
<dbReference type="GO" id="GO:0031267">
    <property type="term" value="F:small GTPase binding"/>
    <property type="evidence" value="ECO:0007669"/>
    <property type="project" value="InterPro"/>
</dbReference>
<feature type="region of interest" description="Disordered" evidence="5">
    <location>
        <begin position="966"/>
        <end position="1011"/>
    </location>
</feature>
<evidence type="ECO:0000313" key="9">
    <source>
        <dbReference type="Proteomes" id="UP000011087"/>
    </source>
</evidence>
<evidence type="ECO:0000256" key="4">
    <source>
        <dbReference type="ARBA" id="ARBA00023242"/>
    </source>
</evidence>
<dbReference type="PROSITE" id="PS50166">
    <property type="entry name" value="IMPORTIN_B_NT"/>
    <property type="match status" value="1"/>
</dbReference>
<dbReference type="Pfam" id="PF25018">
    <property type="entry name" value="HEAT_IPO9_c"/>
    <property type="match status" value="1"/>
</dbReference>
<dbReference type="Proteomes" id="UP000011087">
    <property type="component" value="Unassembled WGS sequence"/>
</dbReference>
<dbReference type="SUPFAM" id="SSF48371">
    <property type="entry name" value="ARM repeat"/>
    <property type="match status" value="1"/>
</dbReference>
<dbReference type="InterPro" id="IPR013598">
    <property type="entry name" value="Exportin-1/Importin-b-like"/>
</dbReference>
<dbReference type="EMBL" id="JH993094">
    <property type="protein sequence ID" value="EKX35213.1"/>
    <property type="molecule type" value="Genomic_DNA"/>
</dbReference>
<feature type="domain" description="Importin N-terminal" evidence="6">
    <location>
        <begin position="67"/>
        <end position="143"/>
    </location>
</feature>
<dbReference type="EnsemblProtists" id="EKX35213">
    <property type="protein sequence ID" value="EKX35213"/>
    <property type="gene ID" value="GUITHDRAFT_146623"/>
</dbReference>
<evidence type="ECO:0000313" key="7">
    <source>
        <dbReference type="EMBL" id="EKX35213.1"/>
    </source>
</evidence>
<dbReference type="eggNOG" id="KOG2274">
    <property type="taxonomic scope" value="Eukaryota"/>
</dbReference>
<comment type="subcellular location">
    <subcellularLocation>
        <location evidence="1">Nucleus</location>
    </subcellularLocation>
</comment>
<evidence type="ECO:0000256" key="2">
    <source>
        <dbReference type="ARBA" id="ARBA00022448"/>
    </source>
</evidence>
<dbReference type="KEGG" id="gtt:GUITHDRAFT_146623"/>
<feature type="compositionally biased region" description="Acidic residues" evidence="5">
    <location>
        <begin position="983"/>
        <end position="993"/>
    </location>
</feature>
<organism evidence="7">
    <name type="scientific">Guillardia theta (strain CCMP2712)</name>
    <name type="common">Cryptophyte</name>
    <dbReference type="NCBI Taxonomy" id="905079"/>
    <lineage>
        <taxon>Eukaryota</taxon>
        <taxon>Cryptophyceae</taxon>
        <taxon>Pyrenomonadales</taxon>
        <taxon>Geminigeraceae</taxon>
        <taxon>Guillardia</taxon>
    </lineage>
</organism>
<reference evidence="7 9" key="1">
    <citation type="journal article" date="2012" name="Nature">
        <title>Algal genomes reveal evolutionary mosaicism and the fate of nucleomorphs.</title>
        <authorList>
            <consortium name="DOE Joint Genome Institute"/>
            <person name="Curtis B.A."/>
            <person name="Tanifuji G."/>
            <person name="Burki F."/>
            <person name="Gruber A."/>
            <person name="Irimia M."/>
            <person name="Maruyama S."/>
            <person name="Arias M.C."/>
            <person name="Ball S.G."/>
            <person name="Gile G.H."/>
            <person name="Hirakawa Y."/>
            <person name="Hopkins J.F."/>
            <person name="Kuo A."/>
            <person name="Rensing S.A."/>
            <person name="Schmutz J."/>
            <person name="Symeonidi A."/>
            <person name="Elias M."/>
            <person name="Eveleigh R.J."/>
            <person name="Herman E.K."/>
            <person name="Klute M.J."/>
            <person name="Nakayama T."/>
            <person name="Obornik M."/>
            <person name="Reyes-Prieto A."/>
            <person name="Armbrust E.V."/>
            <person name="Aves S.J."/>
            <person name="Beiko R.G."/>
            <person name="Coutinho P."/>
            <person name="Dacks J.B."/>
            <person name="Durnford D.G."/>
            <person name="Fast N.M."/>
            <person name="Green B.R."/>
            <person name="Grisdale C.J."/>
            <person name="Hempel F."/>
            <person name="Henrissat B."/>
            <person name="Hoppner M.P."/>
            <person name="Ishida K."/>
            <person name="Kim E."/>
            <person name="Koreny L."/>
            <person name="Kroth P.G."/>
            <person name="Liu Y."/>
            <person name="Malik S.B."/>
            <person name="Maier U.G."/>
            <person name="McRose D."/>
            <person name="Mock T."/>
            <person name="Neilson J.A."/>
            <person name="Onodera N.T."/>
            <person name="Poole A.M."/>
            <person name="Pritham E.J."/>
            <person name="Richards T.A."/>
            <person name="Rocap G."/>
            <person name="Roy S.W."/>
            <person name="Sarai C."/>
            <person name="Schaack S."/>
            <person name="Shirato S."/>
            <person name="Slamovits C.H."/>
            <person name="Spencer D.F."/>
            <person name="Suzuki S."/>
            <person name="Worden A.Z."/>
            <person name="Zauner S."/>
            <person name="Barry K."/>
            <person name="Bell C."/>
            <person name="Bharti A.K."/>
            <person name="Crow J.A."/>
            <person name="Grimwood J."/>
            <person name="Kramer R."/>
            <person name="Lindquist E."/>
            <person name="Lucas S."/>
            <person name="Salamov A."/>
            <person name="McFadden G.I."/>
            <person name="Lane C.E."/>
            <person name="Keeling P.J."/>
            <person name="Gray M.W."/>
            <person name="Grigoriev I.V."/>
            <person name="Archibald J.M."/>
        </authorList>
    </citation>
    <scope>NUCLEOTIDE SEQUENCE</scope>
    <source>
        <strain evidence="7 9">CCMP2712</strain>
    </source>
</reference>
<reference evidence="8" key="3">
    <citation type="submission" date="2015-06" db="UniProtKB">
        <authorList>
            <consortium name="EnsemblProtists"/>
        </authorList>
    </citation>
    <scope>IDENTIFICATION</scope>
</reference>
<evidence type="ECO:0000313" key="8">
    <source>
        <dbReference type="EnsemblProtists" id="EKX35213"/>
    </source>
</evidence>